<comment type="caution">
    <text evidence="1">The sequence shown here is derived from an EMBL/GenBank/DDBJ whole genome shotgun (WGS) entry which is preliminary data.</text>
</comment>
<dbReference type="AlphaFoldDB" id="A0A5B7FGN9"/>
<gene>
    <name evidence="1" type="ORF">E2C01_037761</name>
</gene>
<reference evidence="1 2" key="1">
    <citation type="submission" date="2019-05" db="EMBL/GenBank/DDBJ databases">
        <title>Another draft genome of Portunus trituberculatus and its Hox gene families provides insights of decapod evolution.</title>
        <authorList>
            <person name="Jeong J.-H."/>
            <person name="Song I."/>
            <person name="Kim S."/>
            <person name="Choi T."/>
            <person name="Kim D."/>
            <person name="Ryu S."/>
            <person name="Kim W."/>
        </authorList>
    </citation>
    <scope>NUCLEOTIDE SEQUENCE [LARGE SCALE GENOMIC DNA]</scope>
    <source>
        <tissue evidence="1">Muscle</tissue>
    </source>
</reference>
<evidence type="ECO:0000313" key="2">
    <source>
        <dbReference type="Proteomes" id="UP000324222"/>
    </source>
</evidence>
<accession>A0A5B7FGN9</accession>
<keyword evidence="2" id="KW-1185">Reference proteome</keyword>
<sequence length="115" mass="12723">MASTEVEDSDSGAVLLPPRALIPGSLQQQQRREACHAPLCIIQHSPKPASFCAAQMWIPLGFISLRCSPWNISPLSLIRSTFPSQTSDVPLTSSFISLLSFLRPYPITPPRYRET</sequence>
<organism evidence="1 2">
    <name type="scientific">Portunus trituberculatus</name>
    <name type="common">Swimming crab</name>
    <name type="synonym">Neptunus trituberculatus</name>
    <dbReference type="NCBI Taxonomy" id="210409"/>
    <lineage>
        <taxon>Eukaryota</taxon>
        <taxon>Metazoa</taxon>
        <taxon>Ecdysozoa</taxon>
        <taxon>Arthropoda</taxon>
        <taxon>Crustacea</taxon>
        <taxon>Multicrustacea</taxon>
        <taxon>Malacostraca</taxon>
        <taxon>Eumalacostraca</taxon>
        <taxon>Eucarida</taxon>
        <taxon>Decapoda</taxon>
        <taxon>Pleocyemata</taxon>
        <taxon>Brachyura</taxon>
        <taxon>Eubrachyura</taxon>
        <taxon>Portunoidea</taxon>
        <taxon>Portunidae</taxon>
        <taxon>Portuninae</taxon>
        <taxon>Portunus</taxon>
    </lineage>
</organism>
<dbReference type="Proteomes" id="UP000324222">
    <property type="component" value="Unassembled WGS sequence"/>
</dbReference>
<dbReference type="EMBL" id="VSRR010006125">
    <property type="protein sequence ID" value="MPC44098.1"/>
    <property type="molecule type" value="Genomic_DNA"/>
</dbReference>
<name>A0A5B7FGN9_PORTR</name>
<evidence type="ECO:0000313" key="1">
    <source>
        <dbReference type="EMBL" id="MPC44098.1"/>
    </source>
</evidence>
<protein>
    <submittedName>
        <fullName evidence="1">Uncharacterized protein</fullName>
    </submittedName>
</protein>
<proteinExistence type="predicted"/>